<dbReference type="Gene3D" id="1.10.357.10">
    <property type="entry name" value="Tetracycline Repressor, domain 2"/>
    <property type="match status" value="1"/>
</dbReference>
<feature type="domain" description="HTH tetR-type" evidence="3">
    <location>
        <begin position="2"/>
        <end position="62"/>
    </location>
</feature>
<comment type="caution">
    <text evidence="4">The sequence shown here is derived from an EMBL/GenBank/DDBJ whole genome shotgun (WGS) entry which is preliminary data.</text>
</comment>
<dbReference type="InterPro" id="IPR001647">
    <property type="entry name" value="HTH_TetR"/>
</dbReference>
<dbReference type="InterPro" id="IPR009057">
    <property type="entry name" value="Homeodomain-like_sf"/>
</dbReference>
<evidence type="ECO:0000313" key="4">
    <source>
        <dbReference type="EMBL" id="TDO90099.1"/>
    </source>
</evidence>
<dbReference type="Pfam" id="PF00440">
    <property type="entry name" value="TetR_N"/>
    <property type="match status" value="1"/>
</dbReference>
<dbReference type="Proteomes" id="UP000295064">
    <property type="component" value="Unassembled WGS sequence"/>
</dbReference>
<dbReference type="EMBL" id="SNWX01000010">
    <property type="protein sequence ID" value="TDO90099.1"/>
    <property type="molecule type" value="Genomic_DNA"/>
</dbReference>
<dbReference type="PANTHER" id="PTHR43479">
    <property type="entry name" value="ACREF/ENVCD OPERON REPRESSOR-RELATED"/>
    <property type="match status" value="1"/>
</dbReference>
<evidence type="ECO:0000256" key="2">
    <source>
        <dbReference type="PROSITE-ProRule" id="PRU00335"/>
    </source>
</evidence>
<dbReference type="GO" id="GO:0003677">
    <property type="term" value="F:DNA binding"/>
    <property type="evidence" value="ECO:0007669"/>
    <property type="project" value="UniProtKB-UniRule"/>
</dbReference>
<dbReference type="PANTHER" id="PTHR43479:SF11">
    <property type="entry name" value="ACREF_ENVCD OPERON REPRESSOR-RELATED"/>
    <property type="match status" value="1"/>
</dbReference>
<dbReference type="RefSeq" id="WP_133514961.1">
    <property type="nucleotide sequence ID" value="NZ_SNWX01000010.1"/>
</dbReference>
<dbReference type="PRINTS" id="PR00455">
    <property type="entry name" value="HTHTETR"/>
</dbReference>
<keyword evidence="1 2" id="KW-0238">DNA-binding</keyword>
<dbReference type="InterPro" id="IPR036271">
    <property type="entry name" value="Tet_transcr_reg_TetR-rel_C_sf"/>
</dbReference>
<evidence type="ECO:0000256" key="1">
    <source>
        <dbReference type="ARBA" id="ARBA00023125"/>
    </source>
</evidence>
<gene>
    <name evidence="4" type="ORF">DFR79_11058</name>
</gene>
<dbReference type="SUPFAM" id="SSF46689">
    <property type="entry name" value="Homeodomain-like"/>
    <property type="match status" value="1"/>
</dbReference>
<dbReference type="SUPFAM" id="SSF48498">
    <property type="entry name" value="Tetracyclin repressor-like, C-terminal domain"/>
    <property type="match status" value="1"/>
</dbReference>
<dbReference type="AlphaFoldDB" id="A0A4R6LRL8"/>
<organism evidence="4 5">
    <name type="scientific">Halanaerobium saccharolyticum</name>
    <dbReference type="NCBI Taxonomy" id="43595"/>
    <lineage>
        <taxon>Bacteria</taxon>
        <taxon>Bacillati</taxon>
        <taxon>Bacillota</taxon>
        <taxon>Clostridia</taxon>
        <taxon>Halanaerobiales</taxon>
        <taxon>Halanaerobiaceae</taxon>
        <taxon>Halanaerobium</taxon>
    </lineage>
</organism>
<dbReference type="InterPro" id="IPR050624">
    <property type="entry name" value="HTH-type_Tx_Regulator"/>
</dbReference>
<proteinExistence type="predicted"/>
<name>A0A4R6LRL8_9FIRM</name>
<dbReference type="PROSITE" id="PS50977">
    <property type="entry name" value="HTH_TETR_2"/>
    <property type="match status" value="1"/>
</dbReference>
<dbReference type="OrthoDB" id="9808476at2"/>
<reference evidence="4 5" key="1">
    <citation type="submission" date="2019-03" db="EMBL/GenBank/DDBJ databases">
        <title>Subsurface microbial communities from deep shales in Ohio and West Virginia, USA.</title>
        <authorList>
            <person name="Wrighton K."/>
        </authorList>
    </citation>
    <scope>NUCLEOTIDE SEQUENCE [LARGE SCALE GENOMIC DNA]</scope>
    <source>
        <strain evidence="4 5">MA284_T2</strain>
    </source>
</reference>
<evidence type="ECO:0000259" key="3">
    <source>
        <dbReference type="PROSITE" id="PS50977"/>
    </source>
</evidence>
<accession>A0A4R6LRL8</accession>
<feature type="DNA-binding region" description="H-T-H motif" evidence="2">
    <location>
        <begin position="25"/>
        <end position="44"/>
    </location>
</feature>
<protein>
    <submittedName>
        <fullName evidence="4">TetR family transcriptional regulator</fullName>
    </submittedName>
</protein>
<sequence>MASTREKILNESLDLFAENGYHGTSMREIAKAVGIKGSSIYNHFSGKEEIFSELFNYLAPLNLKSGKFRTKLQAAEVDPFETLNYFGDIVIKEMQNQKKVKLLKMMLKENNNPVVKKQLQGRMENNIERVTIFFTGLQQEGKIRSDLDPEFTANEFVGDLIYYRMRYLLFELDSFEELKTATKKHISFFWENIRDN</sequence>
<evidence type="ECO:0000313" key="5">
    <source>
        <dbReference type="Proteomes" id="UP000295064"/>
    </source>
</evidence>